<name>A0A678XC19_MYXSQ</name>
<dbReference type="AlphaFoldDB" id="A0A678XC19"/>
<evidence type="ECO:0000313" key="1">
    <source>
        <dbReference type="EMBL" id="AZA06373.1"/>
    </source>
</evidence>
<dbReference type="EMBL" id="MK087050">
    <property type="protein sequence ID" value="AZA06373.1"/>
    <property type="molecule type" value="Genomic_DNA"/>
</dbReference>
<accession>A0A678XC19</accession>
<keyword evidence="1" id="KW-0496">Mitochondrion</keyword>
<proteinExistence type="predicted"/>
<organism evidence="1">
    <name type="scientific">Myxobolus squamalis</name>
    <name type="common">Myxosporean</name>
    <dbReference type="NCBI Taxonomy" id="59785"/>
    <lineage>
        <taxon>Eukaryota</taxon>
        <taxon>Metazoa</taxon>
        <taxon>Cnidaria</taxon>
        <taxon>Myxozoa</taxon>
        <taxon>Myxosporea</taxon>
        <taxon>Bivalvulida</taxon>
        <taxon>Platysporina</taxon>
        <taxon>Myxobolidae</taxon>
        <taxon>Myxobolus</taxon>
    </lineage>
</organism>
<reference evidence="1" key="1">
    <citation type="submission" date="2018-10" db="EMBL/GenBank/DDBJ databases">
        <title>Myxobolus squamalis genome and transcriptome.</title>
        <authorList>
            <person name="Yahalomi D."/>
            <person name="Atkinson S.D."/>
            <person name="Neuhof M."/>
            <person name="Chang E.S."/>
            <person name="Philippe H."/>
            <person name="Cartwright P."/>
            <person name="Bartholomew J.L."/>
            <person name="Huchon D."/>
        </authorList>
    </citation>
    <scope>NUCLEOTIDE SEQUENCE</scope>
</reference>
<protein>
    <submittedName>
        <fullName evidence="1">Uncharacterized protein</fullName>
    </submittedName>
</protein>
<dbReference type="Proteomes" id="UP001296480">
    <property type="component" value="Mitochondrion MT"/>
</dbReference>
<geneLocation type="mitochondrion" evidence="1"/>
<sequence length="372" mass="44111">MLNKFINGNPITFYKKRSHPQSDLLFINNKNIILINKRFKSDRGNTPTNFIPPFSIIKEFIDSYIPQIISFQTKTTLKTNDEIKILHTALKLLKIYSVSGRKFTENRMLNWLKLEGGDLVISNTINNISRNKSYSVGEISSTSWYNLQIHVPNSSHIQIKNSDMAPIIRSELSNFNMIEEMGMVLFYIIFNFIINIDKGVLINLNKKQVKSPGIILCNMIDKYPFPQEYWDHQYLNNLLEGYPDIILSQDILDLILSKFTKNNKVETLIDLYDILINIEFFNINLILINNKTYSNNNNNKQLYKNRYKDLYNKYKIDFLLPYNFEVIMSSLLRINHINLIYNILQKTPMDYNRFWFEDMMVRKLRYLSEERK</sequence>